<name>A0ACC3CYM5_9PEZI</name>
<accession>A0ACC3CYM5</accession>
<gene>
    <name evidence="1" type="ORF">LTS18_011333</name>
</gene>
<sequence length="309" mass="34377">MTSSEPASSELVSYLRNVLLDLSAHPYPVIPTPPSVKKRASVAVIVRIQPHYSHWPTQDSASLPSDPSERVNAFFDQDWVSHGDPEVLFIKRATREGDKWNGHVALPGGRRDPEDEDDLATAVRETREEVGIDLETLFANGKAVACGNLPQRVVTTSWGRVPLMVLCPYLFLVTSPSIPPLKLQPTEVASTHWVSLRALLSPAMRTVEYQDVSNRFVWSNIGWSRLLLKTMLGDMTFAAVKLLPSESLYCSSIEGFVPTGKPTPSLSTRVSQYLRPSQRPKQKQLLLWGLTLGIMADFLDMLPPHNALR</sequence>
<comment type="caution">
    <text evidence="1">The sequence shown here is derived from an EMBL/GenBank/DDBJ whole genome shotgun (WGS) entry which is preliminary data.</text>
</comment>
<protein>
    <submittedName>
        <fullName evidence="1">Uncharacterized protein</fullName>
    </submittedName>
</protein>
<proteinExistence type="predicted"/>
<feature type="non-terminal residue" evidence="1">
    <location>
        <position position="309"/>
    </location>
</feature>
<evidence type="ECO:0000313" key="2">
    <source>
        <dbReference type="Proteomes" id="UP001186974"/>
    </source>
</evidence>
<keyword evidence="2" id="KW-1185">Reference proteome</keyword>
<dbReference type="Proteomes" id="UP001186974">
    <property type="component" value="Unassembled WGS sequence"/>
</dbReference>
<organism evidence="1 2">
    <name type="scientific">Coniosporium uncinatum</name>
    <dbReference type="NCBI Taxonomy" id="93489"/>
    <lineage>
        <taxon>Eukaryota</taxon>
        <taxon>Fungi</taxon>
        <taxon>Dikarya</taxon>
        <taxon>Ascomycota</taxon>
        <taxon>Pezizomycotina</taxon>
        <taxon>Dothideomycetes</taxon>
        <taxon>Dothideomycetes incertae sedis</taxon>
        <taxon>Coniosporium</taxon>
    </lineage>
</organism>
<reference evidence="1" key="1">
    <citation type="submission" date="2024-09" db="EMBL/GenBank/DDBJ databases">
        <title>Black Yeasts Isolated from many extreme environments.</title>
        <authorList>
            <person name="Coleine C."/>
            <person name="Stajich J.E."/>
            <person name="Selbmann L."/>
        </authorList>
    </citation>
    <scope>NUCLEOTIDE SEQUENCE</scope>
    <source>
        <strain evidence="1">CCFEE 5737</strain>
    </source>
</reference>
<evidence type="ECO:0000313" key="1">
    <source>
        <dbReference type="EMBL" id="KAK3058419.1"/>
    </source>
</evidence>
<dbReference type="EMBL" id="JAWDJW010009601">
    <property type="protein sequence ID" value="KAK3058419.1"/>
    <property type="molecule type" value="Genomic_DNA"/>
</dbReference>